<name>I4EHX1_9BACT</name>
<dbReference type="GO" id="GO:0008658">
    <property type="term" value="F:penicillin binding"/>
    <property type="evidence" value="ECO:0007669"/>
    <property type="project" value="InterPro"/>
</dbReference>
<dbReference type="InterPro" id="IPR036138">
    <property type="entry name" value="PBP_dimer_sf"/>
</dbReference>
<keyword evidence="2" id="KW-0378">Hydrolase</keyword>
<evidence type="ECO:0000313" key="7">
    <source>
        <dbReference type="Proteomes" id="UP000004221"/>
    </source>
</evidence>
<dbReference type="EMBL" id="CAGS01000257">
    <property type="protein sequence ID" value="CCF84283.1"/>
    <property type="molecule type" value="Genomic_DNA"/>
</dbReference>
<evidence type="ECO:0000259" key="5">
    <source>
        <dbReference type="Pfam" id="PF03717"/>
    </source>
</evidence>
<evidence type="ECO:0000259" key="4">
    <source>
        <dbReference type="Pfam" id="PF00905"/>
    </source>
</evidence>
<keyword evidence="6" id="KW-0808">Transferase</keyword>
<evidence type="ECO:0000256" key="3">
    <source>
        <dbReference type="ARBA" id="ARBA00023136"/>
    </source>
</evidence>
<dbReference type="SUPFAM" id="SSF56601">
    <property type="entry name" value="beta-lactamase/transpeptidase-like"/>
    <property type="match status" value="1"/>
</dbReference>
<dbReference type="Gene3D" id="3.90.1310.10">
    <property type="entry name" value="Penicillin-binding protein 2a (Domain 2)"/>
    <property type="match status" value="1"/>
</dbReference>
<dbReference type="Proteomes" id="UP000004221">
    <property type="component" value="Unassembled WGS sequence"/>
</dbReference>
<dbReference type="PANTHER" id="PTHR30627:SF1">
    <property type="entry name" value="PEPTIDOGLYCAN D,D-TRANSPEPTIDASE FTSI"/>
    <property type="match status" value="1"/>
</dbReference>
<dbReference type="PANTHER" id="PTHR30627">
    <property type="entry name" value="PEPTIDOGLYCAN D,D-TRANSPEPTIDASE"/>
    <property type="match status" value="1"/>
</dbReference>
<dbReference type="InterPro" id="IPR012338">
    <property type="entry name" value="Beta-lactam/transpept-like"/>
</dbReference>
<evidence type="ECO:0000313" key="6">
    <source>
        <dbReference type="EMBL" id="CCF84283.1"/>
    </source>
</evidence>
<dbReference type="Gene3D" id="3.30.450.330">
    <property type="match status" value="1"/>
</dbReference>
<comment type="subcellular location">
    <subcellularLocation>
        <location evidence="1">Membrane</location>
    </subcellularLocation>
</comment>
<gene>
    <name evidence="6" type="ORF">NITHO_330006</name>
</gene>
<dbReference type="EC" id="2.4.1.129" evidence="6"/>
<dbReference type="InterPro" id="IPR050515">
    <property type="entry name" value="Beta-lactam/transpept"/>
</dbReference>
<dbReference type="Pfam" id="PF03717">
    <property type="entry name" value="PBP_dimer"/>
    <property type="match status" value="1"/>
</dbReference>
<keyword evidence="6" id="KW-0328">Glycosyltransferase</keyword>
<dbReference type="SUPFAM" id="SSF56519">
    <property type="entry name" value="Penicillin binding protein dimerisation domain"/>
    <property type="match status" value="1"/>
</dbReference>
<dbReference type="GO" id="GO:0071555">
    <property type="term" value="P:cell wall organization"/>
    <property type="evidence" value="ECO:0007669"/>
    <property type="project" value="TreeGrafter"/>
</dbReference>
<feature type="domain" description="Penicillin-binding protein transpeptidase" evidence="4">
    <location>
        <begin position="247"/>
        <end position="557"/>
    </location>
</feature>
<evidence type="ECO:0000256" key="1">
    <source>
        <dbReference type="ARBA" id="ARBA00004370"/>
    </source>
</evidence>
<dbReference type="InterPro" id="IPR001460">
    <property type="entry name" value="PCN-bd_Tpept"/>
</dbReference>
<sequence length="577" mass="62464">MTRGKRRYEIPRRRVTILLVGFLIFSLAITYRVVSFQVVRSEELSEQAIAFRYREDAVPARRGDILDNRGRPLATNVPADRVSAILKEIEDPNRAATLLAPLIGRSAADIEAAITQPDKEFVVLQHKLSPEASQKVTDLNLKGIVLDPEPRRIYPMGDFASQVLGFVNDDYVGSYGIEGYYDKVVGGTPGKLVGERDGLGNVIAIAKSSWEPPKDGADLELTINSAAQRIVEQALDKAIREQDASGGTAIVEDVKTGEIIAMASRPSFDPNAFAKVDDIERFNNPAVSLMYEPGSTFKTFTMALGLETGVVTPNTVHDGGAYKELADGKKVYNAQQVDFGPETMTEVLEHSSNLGAMYVAELVGQDRFYQGLKDFGIGKPTGVELAAEAGGILPIPGDANWTLANFYTSAFGQGLAVTPIQLVNAEAAIANGGKLMKAHIVKEIRDGQNVEKVSPEVIRQVISPETARTLTDMLVQVMDTTYSKRFTVPGYKIAAKTGTAQIPSPDGGYEEDATIGSILGFGPAQDPRFAVLVKIDRPKKSEWGEESAGPAFAKIFQEMLLLYGIPPTEPVDSPSNP</sequence>
<dbReference type="InterPro" id="IPR005311">
    <property type="entry name" value="PBP_dimer"/>
</dbReference>
<reference evidence="6 7" key="1">
    <citation type="journal article" date="2012" name="ISME J.">
        <title>Nitrification expanded: discovery, physiology and genomics of a nitrite-oxidizing bacterium from the phylum Chloroflexi.</title>
        <authorList>
            <person name="Sorokin D.Y."/>
            <person name="Lucker S."/>
            <person name="Vejmelkova D."/>
            <person name="Kostrikina N.A."/>
            <person name="Kleerebezem R."/>
            <person name="Rijpstra W.I."/>
            <person name="Damste J.S."/>
            <person name="Le Paslier D."/>
            <person name="Muyzer G."/>
            <person name="Wagner M."/>
            <person name="van Loosdrecht M.C."/>
            <person name="Daims H."/>
        </authorList>
    </citation>
    <scope>NUCLEOTIDE SEQUENCE [LARGE SCALE GENOMIC DNA]</scope>
    <source>
        <strain evidence="7">none</strain>
    </source>
</reference>
<feature type="domain" description="Penicillin-binding protein dimerisation" evidence="5">
    <location>
        <begin position="58"/>
        <end position="203"/>
    </location>
</feature>
<dbReference type="AlphaFoldDB" id="I4EHX1"/>
<keyword evidence="7" id="KW-1185">Reference proteome</keyword>
<dbReference type="GO" id="GO:0005886">
    <property type="term" value="C:plasma membrane"/>
    <property type="evidence" value="ECO:0007669"/>
    <property type="project" value="TreeGrafter"/>
</dbReference>
<dbReference type="GO" id="GO:0004180">
    <property type="term" value="F:carboxypeptidase activity"/>
    <property type="evidence" value="ECO:0007669"/>
    <property type="project" value="UniProtKB-KW"/>
</dbReference>
<protein>
    <submittedName>
        <fullName evidence="6">Peptidoglycan glycosyltransferase</fullName>
        <ecNumber evidence="6">2.4.1.129</ecNumber>
    </submittedName>
</protein>
<dbReference type="OrthoDB" id="9804124at2"/>
<keyword evidence="2" id="KW-0645">Protease</keyword>
<dbReference type="GO" id="GO:0016757">
    <property type="term" value="F:glycosyltransferase activity"/>
    <property type="evidence" value="ECO:0007669"/>
    <property type="project" value="UniProtKB-KW"/>
</dbReference>
<dbReference type="Gene3D" id="3.40.710.10">
    <property type="entry name" value="DD-peptidase/beta-lactamase superfamily"/>
    <property type="match status" value="1"/>
</dbReference>
<keyword evidence="3" id="KW-0472">Membrane</keyword>
<dbReference type="Pfam" id="PF00905">
    <property type="entry name" value="Transpeptidase"/>
    <property type="match status" value="1"/>
</dbReference>
<keyword evidence="2" id="KW-0121">Carboxypeptidase</keyword>
<organism evidence="6 7">
    <name type="scientific">Nitrolancea hollandica Lb</name>
    <dbReference type="NCBI Taxonomy" id="1129897"/>
    <lineage>
        <taxon>Bacteria</taxon>
        <taxon>Pseudomonadati</taxon>
        <taxon>Thermomicrobiota</taxon>
        <taxon>Thermomicrobia</taxon>
        <taxon>Sphaerobacterales</taxon>
        <taxon>Sphaerobacterineae</taxon>
        <taxon>Sphaerobacteraceae</taxon>
        <taxon>Nitrolancea</taxon>
    </lineage>
</organism>
<proteinExistence type="predicted"/>
<evidence type="ECO:0000256" key="2">
    <source>
        <dbReference type="ARBA" id="ARBA00022645"/>
    </source>
</evidence>
<comment type="caution">
    <text evidence="6">The sequence shown here is derived from an EMBL/GenBank/DDBJ whole genome shotgun (WGS) entry which is preliminary data.</text>
</comment>
<accession>I4EHX1</accession>
<dbReference type="RefSeq" id="WP_008478347.1">
    <property type="nucleotide sequence ID" value="NZ_CAGS01000257.1"/>
</dbReference>